<evidence type="ECO:0000256" key="8">
    <source>
        <dbReference type="ARBA" id="ARBA00022741"/>
    </source>
</evidence>
<dbReference type="NCBIfam" id="TIGR00057">
    <property type="entry name" value="L-threonylcarbamoyladenylate synthase"/>
    <property type="match status" value="1"/>
</dbReference>
<dbReference type="GO" id="GO:0061710">
    <property type="term" value="F:L-threonylcarbamoyladenylate synthase"/>
    <property type="evidence" value="ECO:0007669"/>
    <property type="project" value="UniProtKB-EC"/>
</dbReference>
<evidence type="ECO:0000259" key="12">
    <source>
        <dbReference type="PROSITE" id="PS51163"/>
    </source>
</evidence>
<dbReference type="SUPFAM" id="SSF55821">
    <property type="entry name" value="YrdC/RibB"/>
    <property type="match status" value="1"/>
</dbReference>
<keyword evidence="5" id="KW-0808">Transferase</keyword>
<evidence type="ECO:0000256" key="10">
    <source>
        <dbReference type="ARBA" id="ARBA00029774"/>
    </source>
</evidence>
<comment type="subcellular location">
    <subcellularLocation>
        <location evidence="1">Cytoplasm</location>
    </subcellularLocation>
</comment>
<evidence type="ECO:0000313" key="13">
    <source>
        <dbReference type="EMBL" id="OGC34498.1"/>
    </source>
</evidence>
<dbReference type="GO" id="GO:0005524">
    <property type="term" value="F:ATP binding"/>
    <property type="evidence" value="ECO:0007669"/>
    <property type="project" value="UniProtKB-KW"/>
</dbReference>
<keyword evidence="7" id="KW-0548">Nucleotidyltransferase</keyword>
<gene>
    <name evidence="13" type="ORF">A2462_04345</name>
</gene>
<dbReference type="GO" id="GO:0006450">
    <property type="term" value="P:regulation of translational fidelity"/>
    <property type="evidence" value="ECO:0007669"/>
    <property type="project" value="TreeGrafter"/>
</dbReference>
<sequence length="183" mass="19662">MSQQDKIKKAAKILKSGGIVAFPTETVFGLGALLTETIAIKQIFKIKKRPKNKPLQVLVANLKQARELGEFSIQALKLAKKNWPGPLTLVVHKKNAVPKIVVGGGNKVGLRIPKHRTILTLIKACGPIAATSANFSGEEPALNAKTVKALLGKKVDYTLPGKVKLGFASKVIDTTNKNKVLRA</sequence>
<dbReference type="GO" id="GO:0003725">
    <property type="term" value="F:double-stranded RNA binding"/>
    <property type="evidence" value="ECO:0007669"/>
    <property type="project" value="InterPro"/>
</dbReference>
<dbReference type="InterPro" id="IPR006070">
    <property type="entry name" value="Sua5-like_dom"/>
</dbReference>
<dbReference type="AlphaFoldDB" id="A0A1F4TP82"/>
<name>A0A1F4TP82_UNCSA</name>
<evidence type="ECO:0000256" key="3">
    <source>
        <dbReference type="ARBA" id="ARBA00012584"/>
    </source>
</evidence>
<dbReference type="Pfam" id="PF01300">
    <property type="entry name" value="Sua5_yciO_yrdC"/>
    <property type="match status" value="1"/>
</dbReference>
<dbReference type="Proteomes" id="UP000177309">
    <property type="component" value="Unassembled WGS sequence"/>
</dbReference>
<dbReference type="GO" id="GO:0005737">
    <property type="term" value="C:cytoplasm"/>
    <property type="evidence" value="ECO:0007669"/>
    <property type="project" value="UniProtKB-SubCell"/>
</dbReference>
<dbReference type="GO" id="GO:0008033">
    <property type="term" value="P:tRNA processing"/>
    <property type="evidence" value="ECO:0007669"/>
    <property type="project" value="UniProtKB-KW"/>
</dbReference>
<evidence type="ECO:0000313" key="14">
    <source>
        <dbReference type="Proteomes" id="UP000177309"/>
    </source>
</evidence>
<dbReference type="EC" id="2.7.7.87" evidence="3"/>
<comment type="caution">
    <text evidence="13">The sequence shown here is derived from an EMBL/GenBank/DDBJ whole genome shotgun (WGS) entry which is preliminary data.</text>
</comment>
<dbReference type="GO" id="GO:0000049">
    <property type="term" value="F:tRNA binding"/>
    <property type="evidence" value="ECO:0007669"/>
    <property type="project" value="TreeGrafter"/>
</dbReference>
<accession>A0A1F4TP82</accession>
<evidence type="ECO:0000256" key="2">
    <source>
        <dbReference type="ARBA" id="ARBA00007663"/>
    </source>
</evidence>
<dbReference type="EMBL" id="MEUI01000015">
    <property type="protein sequence ID" value="OGC34498.1"/>
    <property type="molecule type" value="Genomic_DNA"/>
</dbReference>
<comment type="similarity">
    <text evidence="2">Belongs to the SUA5 family.</text>
</comment>
<organism evidence="13 14">
    <name type="scientific">candidate division WOR-1 bacterium RIFOXYC2_FULL_41_25</name>
    <dbReference type="NCBI Taxonomy" id="1802586"/>
    <lineage>
        <taxon>Bacteria</taxon>
        <taxon>Bacillati</taxon>
        <taxon>Saganbacteria</taxon>
    </lineage>
</organism>
<keyword evidence="4" id="KW-0963">Cytoplasm</keyword>
<dbReference type="PANTHER" id="PTHR17490">
    <property type="entry name" value="SUA5"/>
    <property type="match status" value="1"/>
</dbReference>
<dbReference type="InterPro" id="IPR017945">
    <property type="entry name" value="DHBP_synth_RibB-like_a/b_dom"/>
</dbReference>
<feature type="domain" description="YrdC-like" evidence="12">
    <location>
        <begin position="4"/>
        <end position="183"/>
    </location>
</feature>
<dbReference type="Gene3D" id="3.90.870.10">
    <property type="entry name" value="DHBP synthase"/>
    <property type="match status" value="1"/>
</dbReference>
<evidence type="ECO:0000256" key="5">
    <source>
        <dbReference type="ARBA" id="ARBA00022679"/>
    </source>
</evidence>
<evidence type="ECO:0000256" key="7">
    <source>
        <dbReference type="ARBA" id="ARBA00022695"/>
    </source>
</evidence>
<keyword evidence="9" id="KW-0067">ATP-binding</keyword>
<comment type="catalytic activity">
    <reaction evidence="11">
        <text>L-threonine + hydrogencarbonate + ATP = L-threonylcarbamoyladenylate + diphosphate + H2O</text>
        <dbReference type="Rhea" id="RHEA:36407"/>
        <dbReference type="ChEBI" id="CHEBI:15377"/>
        <dbReference type="ChEBI" id="CHEBI:17544"/>
        <dbReference type="ChEBI" id="CHEBI:30616"/>
        <dbReference type="ChEBI" id="CHEBI:33019"/>
        <dbReference type="ChEBI" id="CHEBI:57926"/>
        <dbReference type="ChEBI" id="CHEBI:73682"/>
        <dbReference type="EC" id="2.7.7.87"/>
    </reaction>
</comment>
<keyword evidence="8" id="KW-0547">Nucleotide-binding</keyword>
<evidence type="ECO:0000256" key="6">
    <source>
        <dbReference type="ARBA" id="ARBA00022694"/>
    </source>
</evidence>
<dbReference type="InterPro" id="IPR050156">
    <property type="entry name" value="TC-AMP_synthase_SUA5"/>
</dbReference>
<proteinExistence type="inferred from homology"/>
<evidence type="ECO:0000256" key="1">
    <source>
        <dbReference type="ARBA" id="ARBA00004496"/>
    </source>
</evidence>
<dbReference type="PROSITE" id="PS51163">
    <property type="entry name" value="YRDC"/>
    <property type="match status" value="1"/>
</dbReference>
<evidence type="ECO:0000256" key="9">
    <source>
        <dbReference type="ARBA" id="ARBA00022840"/>
    </source>
</evidence>
<dbReference type="PANTHER" id="PTHR17490:SF16">
    <property type="entry name" value="THREONYLCARBAMOYL-AMP SYNTHASE"/>
    <property type="match status" value="1"/>
</dbReference>
<evidence type="ECO:0000256" key="4">
    <source>
        <dbReference type="ARBA" id="ARBA00022490"/>
    </source>
</evidence>
<protein>
    <recommendedName>
        <fullName evidence="10">L-threonylcarbamoyladenylate synthase</fullName>
        <ecNumber evidence="3">2.7.7.87</ecNumber>
    </recommendedName>
    <alternativeName>
        <fullName evidence="10">L-threonylcarbamoyladenylate synthase</fullName>
    </alternativeName>
</protein>
<reference evidence="13 14" key="1">
    <citation type="journal article" date="2016" name="Nat. Commun.">
        <title>Thousands of microbial genomes shed light on interconnected biogeochemical processes in an aquifer system.</title>
        <authorList>
            <person name="Anantharaman K."/>
            <person name="Brown C.T."/>
            <person name="Hug L.A."/>
            <person name="Sharon I."/>
            <person name="Castelle C.J."/>
            <person name="Probst A.J."/>
            <person name="Thomas B.C."/>
            <person name="Singh A."/>
            <person name="Wilkins M.J."/>
            <person name="Karaoz U."/>
            <person name="Brodie E.L."/>
            <person name="Williams K.H."/>
            <person name="Hubbard S.S."/>
            <person name="Banfield J.F."/>
        </authorList>
    </citation>
    <scope>NUCLEOTIDE SEQUENCE [LARGE SCALE GENOMIC DNA]</scope>
</reference>
<evidence type="ECO:0000256" key="11">
    <source>
        <dbReference type="ARBA" id="ARBA00048366"/>
    </source>
</evidence>
<keyword evidence="6" id="KW-0819">tRNA processing</keyword>